<evidence type="ECO:0000256" key="4">
    <source>
        <dbReference type="SAM" id="MobiDB-lite"/>
    </source>
</evidence>
<keyword evidence="6" id="KW-1185">Reference proteome</keyword>
<comment type="similarity">
    <text evidence="3">Belongs to the WD repeat PROPPIN family.</text>
</comment>
<dbReference type="Proteomes" id="UP001150062">
    <property type="component" value="Unassembled WGS sequence"/>
</dbReference>
<accession>A0ABQ8Z2D4</accession>
<dbReference type="InterPro" id="IPR048720">
    <property type="entry name" value="PROPPIN"/>
</dbReference>
<evidence type="ECO:0000313" key="6">
    <source>
        <dbReference type="Proteomes" id="UP001150062"/>
    </source>
</evidence>
<dbReference type="InterPro" id="IPR015943">
    <property type="entry name" value="WD40/YVTN_repeat-like_dom_sf"/>
</dbReference>
<keyword evidence="2" id="KW-0677">Repeat</keyword>
<proteinExistence type="inferred from homology"/>
<feature type="region of interest" description="Disordered" evidence="4">
    <location>
        <begin position="350"/>
        <end position="381"/>
    </location>
</feature>
<feature type="compositionally biased region" description="Basic and acidic residues" evidence="4">
    <location>
        <begin position="350"/>
        <end position="362"/>
    </location>
</feature>
<dbReference type="PANTHER" id="PTHR11227">
    <property type="entry name" value="WD-REPEAT PROTEIN INTERACTING WITH PHOSPHOINOSIDES WIPI -RELATED"/>
    <property type="match status" value="1"/>
</dbReference>
<organism evidence="5 6">
    <name type="scientific">Anaeramoeba flamelloides</name>
    <dbReference type="NCBI Taxonomy" id="1746091"/>
    <lineage>
        <taxon>Eukaryota</taxon>
        <taxon>Metamonada</taxon>
        <taxon>Anaeramoebidae</taxon>
        <taxon>Anaeramoeba</taxon>
    </lineage>
</organism>
<evidence type="ECO:0000256" key="2">
    <source>
        <dbReference type="ARBA" id="ARBA00022737"/>
    </source>
</evidence>
<protein>
    <submittedName>
        <fullName evidence="5">Wd repeat domain phosphoinositide-interacting protein</fullName>
    </submittedName>
</protein>
<sequence length="409" mass="47363">MEQNPNKPKILCVKISSNQRFFILGKEDGFSVYSCTPKFSLLFCRKFQKTGISIIDILESSNIFALVGNNKDPNFTTNKVFLWDDLNQKSIMEIAFPTPISALKITTRFLFVLTKKKCFIVEIEKRSILKSFSINSPSDIKPSNSFDFSLVKRDSLHIAIPHKLRAKIFYTNITKPLVELTIKLNTPSYQVIKFNCKLTFLAVVSPSGKQLLLYDLLTGELYQKFRIANKVSKVYSMSFTQDDKIIALLFNNSIVRFCSIQLNETTNRLVKIENQMKNVYKKNLINIKDDTQGICEFNEWNDLLVIYLNGACYRFTFDEIEKKITDTVSFNYLDSKEVLESKFNFNIEKEDENKHKEGEETKTGITSDKLNENKNKKTNENIENELTDLVELLEEQTLEDNMEKEKGIF</sequence>
<evidence type="ECO:0000256" key="3">
    <source>
        <dbReference type="ARBA" id="ARBA00025740"/>
    </source>
</evidence>
<reference evidence="5" key="1">
    <citation type="submission" date="2022-08" db="EMBL/GenBank/DDBJ databases">
        <title>Novel sulfate-reducing endosymbionts in the free-living metamonad Anaeramoeba.</title>
        <authorList>
            <person name="Jerlstrom-Hultqvist J."/>
            <person name="Cepicka I."/>
            <person name="Gallot-Lavallee L."/>
            <person name="Salas-Leiva D."/>
            <person name="Curtis B.A."/>
            <person name="Zahonova K."/>
            <person name="Pipaliya S."/>
            <person name="Dacks J."/>
            <person name="Roger A.J."/>
        </authorList>
    </citation>
    <scope>NUCLEOTIDE SEQUENCE</scope>
    <source>
        <strain evidence="5">Schooner1</strain>
    </source>
</reference>
<dbReference type="Gene3D" id="2.130.10.10">
    <property type="entry name" value="YVTN repeat-like/Quinoprotein amine dehydrogenase"/>
    <property type="match status" value="1"/>
</dbReference>
<gene>
    <name evidence="5" type="ORF">M0813_15883</name>
</gene>
<evidence type="ECO:0000256" key="1">
    <source>
        <dbReference type="ARBA" id="ARBA00022574"/>
    </source>
</evidence>
<evidence type="ECO:0000313" key="5">
    <source>
        <dbReference type="EMBL" id="KAJ6251061.1"/>
    </source>
</evidence>
<feature type="compositionally biased region" description="Basic and acidic residues" evidence="4">
    <location>
        <begin position="369"/>
        <end position="380"/>
    </location>
</feature>
<dbReference type="SUPFAM" id="SSF50978">
    <property type="entry name" value="WD40 repeat-like"/>
    <property type="match status" value="1"/>
</dbReference>
<dbReference type="InterPro" id="IPR036322">
    <property type="entry name" value="WD40_repeat_dom_sf"/>
</dbReference>
<name>A0ABQ8Z2D4_9EUKA</name>
<keyword evidence="1" id="KW-0853">WD repeat</keyword>
<dbReference type="EMBL" id="JAOAOG010000073">
    <property type="protein sequence ID" value="KAJ6251061.1"/>
    <property type="molecule type" value="Genomic_DNA"/>
</dbReference>
<comment type="caution">
    <text evidence="5">The sequence shown here is derived from an EMBL/GenBank/DDBJ whole genome shotgun (WGS) entry which is preliminary data.</text>
</comment>